<dbReference type="PANTHER" id="PTHR23502">
    <property type="entry name" value="MAJOR FACILITATOR SUPERFAMILY"/>
    <property type="match status" value="1"/>
</dbReference>
<proteinExistence type="predicted"/>
<evidence type="ECO:0000259" key="7">
    <source>
        <dbReference type="PROSITE" id="PS50850"/>
    </source>
</evidence>
<name>A0A0N1H4W0_9EURO</name>
<feature type="transmembrane region" description="Helical" evidence="6">
    <location>
        <begin position="98"/>
        <end position="119"/>
    </location>
</feature>
<feature type="region of interest" description="Disordered" evidence="5">
    <location>
        <begin position="569"/>
        <end position="632"/>
    </location>
</feature>
<evidence type="ECO:0000256" key="4">
    <source>
        <dbReference type="ARBA" id="ARBA00023136"/>
    </source>
</evidence>
<feature type="transmembrane region" description="Helical" evidence="6">
    <location>
        <begin position="367"/>
        <end position="391"/>
    </location>
</feature>
<feature type="transmembrane region" description="Helical" evidence="6">
    <location>
        <begin position="259"/>
        <end position="278"/>
    </location>
</feature>
<protein>
    <submittedName>
        <fullName evidence="8">Putative MFS-type transporter</fullName>
    </submittedName>
</protein>
<evidence type="ECO:0000313" key="9">
    <source>
        <dbReference type="Proteomes" id="UP000038010"/>
    </source>
</evidence>
<dbReference type="InterPro" id="IPR011701">
    <property type="entry name" value="MFS"/>
</dbReference>
<dbReference type="FunFam" id="1.20.1250.20:FF:000011">
    <property type="entry name" value="MFS multidrug transporter, putative"/>
    <property type="match status" value="1"/>
</dbReference>
<dbReference type="STRING" id="1664694.A0A0N1H4W0"/>
<feature type="domain" description="Major facilitator superfamily (MFS) profile" evidence="7">
    <location>
        <begin position="97"/>
        <end position="548"/>
    </location>
</feature>
<organism evidence="8 9">
    <name type="scientific">Cyphellophora attinorum</name>
    <dbReference type="NCBI Taxonomy" id="1664694"/>
    <lineage>
        <taxon>Eukaryota</taxon>
        <taxon>Fungi</taxon>
        <taxon>Dikarya</taxon>
        <taxon>Ascomycota</taxon>
        <taxon>Pezizomycotina</taxon>
        <taxon>Eurotiomycetes</taxon>
        <taxon>Chaetothyriomycetidae</taxon>
        <taxon>Chaetothyriales</taxon>
        <taxon>Cyphellophoraceae</taxon>
        <taxon>Cyphellophora</taxon>
    </lineage>
</organism>
<feature type="transmembrane region" description="Helical" evidence="6">
    <location>
        <begin position="412"/>
        <end position="432"/>
    </location>
</feature>
<feature type="transmembrane region" description="Helical" evidence="6">
    <location>
        <begin position="444"/>
        <end position="463"/>
    </location>
</feature>
<dbReference type="GeneID" id="28736395"/>
<sequence length="632" mass="69125">MDFPGIEKCYSHVSVPRRRSSDSSSSSSDITPTSALHEQYAFASDTKALTPVSSRVSRPPVSRQLTRVTTAGTTMTLDPAYEIDFEVDDPRDPRNWALWYKALVMFSISYSTLIVVLYSTSYTAAIAAMSEEFNITDDAITTLGVTTYLIGLACGSLVLAPISETYGRKPVYAIAMFVFVVLVIPCALAKDITTIIVVRFFGACAGASMIANAPGTVGDVISDKYRATAFSIWSIGPMNGPVFGPLIGGFTTQEKGWRWANWVVMIGGGAAFLMMVIIPETYKPTLLQKMAAKKRKETGDDSYWSRYDVRVGFGELMRVNLSRPFVMAVKEPICIFWNVYIAIIYGILYLCFVAYPIVFVQERGWSIGMSGLSFLGIGIGTMITICCAKPIRLMIERHKPDPVTGEVPPESMMSVVCIAAVLIPVGELWFAWTCYPTSISPYASIAAGIPFGAGNGAVFIYASNYLVHSYGIYAASAMAGNAVVRSFMGGTLPLAGPALYRALGPNWAGTLLGGLEILILPIPFIFYRYGGKLRLKSTLIREMREEEERQERKKKKALERIEREERRRVLIEGKGREDVEDTDGESRPSSEAGGGALEKETGIVNEQSKDANVPSVTVSGSGSSDWKEKDMV</sequence>
<keyword evidence="3 6" id="KW-1133">Transmembrane helix</keyword>
<dbReference type="Pfam" id="PF07690">
    <property type="entry name" value="MFS_1"/>
    <property type="match status" value="1"/>
</dbReference>
<dbReference type="GO" id="GO:0005886">
    <property type="term" value="C:plasma membrane"/>
    <property type="evidence" value="ECO:0007669"/>
    <property type="project" value="TreeGrafter"/>
</dbReference>
<keyword evidence="9" id="KW-1185">Reference proteome</keyword>
<dbReference type="Gene3D" id="1.20.1250.20">
    <property type="entry name" value="MFS general substrate transporter like domains"/>
    <property type="match status" value="1"/>
</dbReference>
<reference evidence="8 9" key="1">
    <citation type="submission" date="2015-06" db="EMBL/GenBank/DDBJ databases">
        <title>Draft genome of the ant-associated black yeast Phialophora attae CBS 131958.</title>
        <authorList>
            <person name="Moreno L.F."/>
            <person name="Stielow B.J."/>
            <person name="de Hoog S."/>
            <person name="Vicente V.A."/>
            <person name="Weiss V.A."/>
            <person name="de Vries M."/>
            <person name="Cruz L.M."/>
            <person name="Souza E.M."/>
        </authorList>
    </citation>
    <scope>NUCLEOTIDE SEQUENCE [LARGE SCALE GENOMIC DNA]</scope>
    <source>
        <strain evidence="8 9">CBS 131958</strain>
    </source>
</reference>
<evidence type="ECO:0000256" key="5">
    <source>
        <dbReference type="SAM" id="MobiDB-lite"/>
    </source>
</evidence>
<dbReference type="RefSeq" id="XP_017996497.1">
    <property type="nucleotide sequence ID" value="XM_018144515.1"/>
</dbReference>
<dbReference type="GO" id="GO:0022857">
    <property type="term" value="F:transmembrane transporter activity"/>
    <property type="evidence" value="ECO:0007669"/>
    <property type="project" value="InterPro"/>
</dbReference>
<dbReference type="PANTHER" id="PTHR23502:SF12">
    <property type="entry name" value="MULTIDRUG TRANSPORTER, PUTATIVE (AFU_ORTHOLOGUE AFUA_1G06440)-RELATED"/>
    <property type="match status" value="1"/>
</dbReference>
<accession>A0A0N1H4W0</accession>
<dbReference type="InterPro" id="IPR020846">
    <property type="entry name" value="MFS_dom"/>
</dbReference>
<dbReference type="InterPro" id="IPR036259">
    <property type="entry name" value="MFS_trans_sf"/>
</dbReference>
<dbReference type="OrthoDB" id="3365399at2759"/>
<feature type="transmembrane region" description="Helical" evidence="6">
    <location>
        <begin position="333"/>
        <end position="355"/>
    </location>
</feature>
<dbReference type="Proteomes" id="UP000038010">
    <property type="component" value="Unassembled WGS sequence"/>
</dbReference>
<dbReference type="EMBL" id="LFJN01000030">
    <property type="protein sequence ID" value="KPI36534.1"/>
    <property type="molecule type" value="Genomic_DNA"/>
</dbReference>
<feature type="transmembrane region" description="Helical" evidence="6">
    <location>
        <begin position="196"/>
        <end position="215"/>
    </location>
</feature>
<feature type="transmembrane region" description="Helical" evidence="6">
    <location>
        <begin position="227"/>
        <end position="247"/>
    </location>
</feature>
<dbReference type="SUPFAM" id="SSF103473">
    <property type="entry name" value="MFS general substrate transporter"/>
    <property type="match status" value="1"/>
</dbReference>
<dbReference type="VEuPathDB" id="FungiDB:AB675_4381"/>
<evidence type="ECO:0000313" key="8">
    <source>
        <dbReference type="EMBL" id="KPI36534.1"/>
    </source>
</evidence>
<dbReference type="CDD" id="cd17323">
    <property type="entry name" value="MFS_Tpo1_MDR_like"/>
    <property type="match status" value="1"/>
</dbReference>
<feature type="compositionally biased region" description="Low complexity" evidence="5">
    <location>
        <begin position="615"/>
        <end position="624"/>
    </location>
</feature>
<feature type="transmembrane region" description="Helical" evidence="6">
    <location>
        <begin position="507"/>
        <end position="527"/>
    </location>
</feature>
<keyword evidence="2 6" id="KW-0812">Transmembrane</keyword>
<gene>
    <name evidence="8" type="ORF">AB675_4381</name>
</gene>
<comment type="subcellular location">
    <subcellularLocation>
        <location evidence="1">Membrane</location>
        <topology evidence="1">Multi-pass membrane protein</topology>
    </subcellularLocation>
</comment>
<evidence type="ECO:0000256" key="1">
    <source>
        <dbReference type="ARBA" id="ARBA00004141"/>
    </source>
</evidence>
<comment type="caution">
    <text evidence="8">The sequence shown here is derived from an EMBL/GenBank/DDBJ whole genome shotgun (WGS) entry which is preliminary data.</text>
</comment>
<dbReference type="PROSITE" id="PS50850">
    <property type="entry name" value="MFS"/>
    <property type="match status" value="1"/>
</dbReference>
<evidence type="ECO:0000256" key="6">
    <source>
        <dbReference type="SAM" id="Phobius"/>
    </source>
</evidence>
<evidence type="ECO:0000256" key="3">
    <source>
        <dbReference type="ARBA" id="ARBA00022989"/>
    </source>
</evidence>
<feature type="transmembrane region" description="Helical" evidence="6">
    <location>
        <begin position="139"/>
        <end position="159"/>
    </location>
</feature>
<dbReference type="AlphaFoldDB" id="A0A0N1H4W0"/>
<feature type="transmembrane region" description="Helical" evidence="6">
    <location>
        <begin position="171"/>
        <end position="190"/>
    </location>
</feature>
<keyword evidence="4 6" id="KW-0472">Membrane</keyword>
<evidence type="ECO:0000256" key="2">
    <source>
        <dbReference type="ARBA" id="ARBA00022692"/>
    </source>
</evidence>